<dbReference type="AlphaFoldDB" id="A0A9P9BLP2"/>
<accession>A0A9P9BLP2</accession>
<organism evidence="1 2">
    <name type="scientific">Microdochium trichocladiopsis</name>
    <dbReference type="NCBI Taxonomy" id="1682393"/>
    <lineage>
        <taxon>Eukaryota</taxon>
        <taxon>Fungi</taxon>
        <taxon>Dikarya</taxon>
        <taxon>Ascomycota</taxon>
        <taxon>Pezizomycotina</taxon>
        <taxon>Sordariomycetes</taxon>
        <taxon>Xylariomycetidae</taxon>
        <taxon>Xylariales</taxon>
        <taxon>Microdochiaceae</taxon>
        <taxon>Microdochium</taxon>
    </lineage>
</organism>
<dbReference type="EMBL" id="JAGTJQ010000009">
    <property type="protein sequence ID" value="KAH7025107.1"/>
    <property type="molecule type" value="Genomic_DNA"/>
</dbReference>
<comment type="caution">
    <text evidence="1">The sequence shown here is derived from an EMBL/GenBank/DDBJ whole genome shotgun (WGS) entry which is preliminary data.</text>
</comment>
<reference evidence="1" key="1">
    <citation type="journal article" date="2021" name="Nat. Commun.">
        <title>Genetic determinants of endophytism in the Arabidopsis root mycobiome.</title>
        <authorList>
            <person name="Mesny F."/>
            <person name="Miyauchi S."/>
            <person name="Thiergart T."/>
            <person name="Pickel B."/>
            <person name="Atanasova L."/>
            <person name="Karlsson M."/>
            <person name="Huettel B."/>
            <person name="Barry K.W."/>
            <person name="Haridas S."/>
            <person name="Chen C."/>
            <person name="Bauer D."/>
            <person name="Andreopoulos W."/>
            <person name="Pangilinan J."/>
            <person name="LaButti K."/>
            <person name="Riley R."/>
            <person name="Lipzen A."/>
            <person name="Clum A."/>
            <person name="Drula E."/>
            <person name="Henrissat B."/>
            <person name="Kohler A."/>
            <person name="Grigoriev I.V."/>
            <person name="Martin F.M."/>
            <person name="Hacquard S."/>
        </authorList>
    </citation>
    <scope>NUCLEOTIDE SEQUENCE</scope>
    <source>
        <strain evidence="1">MPI-CAGE-CH-0230</strain>
    </source>
</reference>
<name>A0A9P9BLP2_9PEZI</name>
<evidence type="ECO:0000313" key="2">
    <source>
        <dbReference type="Proteomes" id="UP000756346"/>
    </source>
</evidence>
<protein>
    <submittedName>
        <fullName evidence="1">Uncharacterized protein</fullName>
    </submittedName>
</protein>
<dbReference type="RefSeq" id="XP_046008655.1">
    <property type="nucleotide sequence ID" value="XM_046157193.1"/>
</dbReference>
<sequence length="216" mass="23432">MPAAKSCLIATSFADPHIKAMRRVGARKWQRNKGPQPEIADSGWGQPRWAYQRPEAPLMTTIGQLLASLYGASVGSALDMAPRLAPNRASTWAVAPGLAAARQDPIMPPALPCFCAAPGVISTHSHVRTHRFVRHTTILACHRPRHPAPGTAAYLYLACCNLLTAGPTQGLHLESACTAPMLLDPEGMMASRAPQWRQRLESDLRNSTEHPALRII</sequence>
<proteinExistence type="predicted"/>
<gene>
    <name evidence="1" type="ORF">B0I36DRAFT_353270</name>
</gene>
<keyword evidence="2" id="KW-1185">Reference proteome</keyword>
<dbReference type="GeneID" id="70186739"/>
<evidence type="ECO:0000313" key="1">
    <source>
        <dbReference type="EMBL" id="KAH7025107.1"/>
    </source>
</evidence>
<dbReference type="Proteomes" id="UP000756346">
    <property type="component" value="Unassembled WGS sequence"/>
</dbReference>